<evidence type="ECO:0000313" key="5">
    <source>
        <dbReference type="Proteomes" id="UP001143391"/>
    </source>
</evidence>
<evidence type="ECO:0000256" key="1">
    <source>
        <dbReference type="ARBA" id="ARBA00022679"/>
    </source>
</evidence>
<keyword evidence="2" id="KW-0012">Acyltransferase</keyword>
<feature type="domain" description="N-acetyltransferase" evidence="3">
    <location>
        <begin position="137"/>
        <end position="282"/>
    </location>
</feature>
<name>A0ABT5YHA2_9GAMM</name>
<dbReference type="PANTHER" id="PTHR43877:SF2">
    <property type="entry name" value="AMINOALKYLPHOSPHONATE N-ACETYLTRANSFERASE-RELATED"/>
    <property type="match status" value="1"/>
</dbReference>
<accession>A0ABT5YHA2</accession>
<dbReference type="RefSeq" id="WP_275709693.1">
    <property type="nucleotide sequence ID" value="NZ_JANCMW010000016.1"/>
</dbReference>
<dbReference type="PANTHER" id="PTHR43877">
    <property type="entry name" value="AMINOALKYLPHOSPHONATE N-ACETYLTRANSFERASE-RELATED-RELATED"/>
    <property type="match status" value="1"/>
</dbReference>
<dbReference type="EMBL" id="JANCMW010000016">
    <property type="protein sequence ID" value="MDF0752410.1"/>
    <property type="molecule type" value="Genomic_DNA"/>
</dbReference>
<dbReference type="InterPro" id="IPR050832">
    <property type="entry name" value="Bact_Acetyltransf"/>
</dbReference>
<evidence type="ECO:0000256" key="2">
    <source>
        <dbReference type="ARBA" id="ARBA00023315"/>
    </source>
</evidence>
<sequence>MAEQSSSDLLTTGVHADIEAIEEAFVAQWTNYGHAPGGVFHEEDDLVWTEAPVPQLPYNAVLRTRLGSDAAERIEQVLSHFHQRAVEFLWLVHPTAQPANLAEQLTAQGLSLVENATGMALDLTTWSAPSGTPPGPIAYREVKDQESLRDFEELMAAYWELPLKSRPYAFEMNRSAYTLGGRGVRWVAYHDNQPVGKAYLSYLGCEDTAAIFGVYVRPNARGYGIASTLTTLAISRAVALGRKRVVLHSSEMAVKIYQRLGFIGCCTMPMYATTALHGIQPI</sequence>
<dbReference type="Proteomes" id="UP001143391">
    <property type="component" value="Unassembled WGS sequence"/>
</dbReference>
<dbReference type="CDD" id="cd04301">
    <property type="entry name" value="NAT_SF"/>
    <property type="match status" value="1"/>
</dbReference>
<comment type="caution">
    <text evidence="4">The sequence shown here is derived from an EMBL/GenBank/DDBJ whole genome shotgun (WGS) entry which is preliminary data.</text>
</comment>
<dbReference type="Pfam" id="PF00583">
    <property type="entry name" value="Acetyltransf_1"/>
    <property type="match status" value="1"/>
</dbReference>
<dbReference type="PROSITE" id="PS51186">
    <property type="entry name" value="GNAT"/>
    <property type="match status" value="1"/>
</dbReference>
<evidence type="ECO:0000313" key="4">
    <source>
        <dbReference type="EMBL" id="MDF0752410.1"/>
    </source>
</evidence>
<keyword evidence="1" id="KW-0808">Transferase</keyword>
<organism evidence="4 5">
    <name type="scientific">Marinobacter iranensis</name>
    <dbReference type="NCBI Taxonomy" id="2962607"/>
    <lineage>
        <taxon>Bacteria</taxon>
        <taxon>Pseudomonadati</taxon>
        <taxon>Pseudomonadota</taxon>
        <taxon>Gammaproteobacteria</taxon>
        <taxon>Pseudomonadales</taxon>
        <taxon>Marinobacteraceae</taxon>
        <taxon>Marinobacter</taxon>
    </lineage>
</organism>
<gene>
    <name evidence="4" type="ORF">NLU14_19450</name>
</gene>
<dbReference type="InterPro" id="IPR000182">
    <property type="entry name" value="GNAT_dom"/>
</dbReference>
<protein>
    <submittedName>
        <fullName evidence="4">GNAT family N-acetyltransferase</fullName>
    </submittedName>
</protein>
<reference evidence="4" key="1">
    <citation type="submission" date="2022-07" db="EMBL/GenBank/DDBJ databases">
        <title>Marinobacter iranensis a new bacterium isolate from a hipersaline lake in Iran.</title>
        <authorList>
            <person name="Mohammad A.M.A."/>
            <person name="Cristina S.-P."/>
            <person name="Antonio V."/>
        </authorList>
    </citation>
    <scope>NUCLEOTIDE SEQUENCE</scope>
    <source>
        <strain evidence="4">71-i</strain>
    </source>
</reference>
<dbReference type="InterPro" id="IPR016181">
    <property type="entry name" value="Acyl_CoA_acyltransferase"/>
</dbReference>
<dbReference type="Gene3D" id="3.40.630.30">
    <property type="match status" value="1"/>
</dbReference>
<keyword evidence="5" id="KW-1185">Reference proteome</keyword>
<evidence type="ECO:0000259" key="3">
    <source>
        <dbReference type="PROSITE" id="PS51186"/>
    </source>
</evidence>
<dbReference type="SUPFAM" id="SSF55729">
    <property type="entry name" value="Acyl-CoA N-acyltransferases (Nat)"/>
    <property type="match status" value="1"/>
</dbReference>
<proteinExistence type="predicted"/>